<dbReference type="EMBL" id="MBDO02000396">
    <property type="protein sequence ID" value="RLN55948.1"/>
    <property type="molecule type" value="Genomic_DNA"/>
</dbReference>
<reference evidence="5 6" key="1">
    <citation type="submission" date="2018-07" db="EMBL/GenBank/DDBJ databases">
        <title>Genome sequencing of oomycete isolates from Chile give support for New Zealand origin for Phytophthora kernoviae and make available the first Nothophytophthora sp. genome.</title>
        <authorList>
            <person name="Studholme D.J."/>
            <person name="Sanfuentes E."/>
            <person name="Panda P."/>
            <person name="Hill R."/>
            <person name="Sambles C."/>
            <person name="Grant M."/>
            <person name="Williams N.M."/>
            <person name="Mcdougal R.L."/>
        </authorList>
    </citation>
    <scope>NUCLEOTIDE SEQUENCE [LARGE SCALE GENOMIC DNA]</scope>
    <source>
        <strain evidence="5">Chile6</strain>
    </source>
</reference>
<dbReference type="SUPFAM" id="SSF51430">
    <property type="entry name" value="NAD(P)-linked oxidoreductase"/>
    <property type="match status" value="1"/>
</dbReference>
<dbReference type="InterPro" id="IPR036812">
    <property type="entry name" value="NAD(P)_OxRdtase_dom_sf"/>
</dbReference>
<evidence type="ECO:0000313" key="6">
    <source>
        <dbReference type="Proteomes" id="UP000277300"/>
    </source>
</evidence>
<dbReference type="AlphaFoldDB" id="A0A3F2RFW3"/>
<dbReference type="Gene3D" id="3.20.20.100">
    <property type="entry name" value="NADP-dependent oxidoreductase domain"/>
    <property type="match status" value="2"/>
</dbReference>
<accession>A0A3F2RFW3</accession>
<keyword evidence="2" id="KW-0521">NADP</keyword>
<evidence type="ECO:0000256" key="3">
    <source>
        <dbReference type="ARBA" id="ARBA00023002"/>
    </source>
</evidence>
<dbReference type="OrthoDB" id="108866at2759"/>
<dbReference type="PANTHER" id="PTHR43150:SF2">
    <property type="entry name" value="HYPERKINETIC, ISOFORM M"/>
    <property type="match status" value="1"/>
</dbReference>
<sequence length="258" mass="28428">MMKVALEHGINCFDNAEAYGSSLVAWSMGAVIKMGVVDVIWARENLVVITKVFFGSKGWFEGGPNDQGLSRKHIVEGTKTNGARHELCDRPGLGLLLGHKLVVIEACDITDRLGLVRPIVEQPEYNLMERRKVEIEYEPLYTKHGLGLTTWSPLSFAAMPEFDDRAATADKLKPIADELGVTLAQLAITWCLSNDKVSTVIVGASRPSQLKENIKTLGVVEKLTPEGKQKIEALVPLQAKEIRPDALSMVRARHLQFG</sequence>
<organism evidence="5 6">
    <name type="scientific">Phytophthora kernoviae</name>
    <dbReference type="NCBI Taxonomy" id="325452"/>
    <lineage>
        <taxon>Eukaryota</taxon>
        <taxon>Sar</taxon>
        <taxon>Stramenopiles</taxon>
        <taxon>Oomycota</taxon>
        <taxon>Peronosporomycetes</taxon>
        <taxon>Peronosporales</taxon>
        <taxon>Peronosporaceae</taxon>
        <taxon>Phytophthora</taxon>
    </lineage>
</organism>
<dbReference type="Pfam" id="PF00248">
    <property type="entry name" value="Aldo_ket_red"/>
    <property type="match status" value="2"/>
</dbReference>
<comment type="similarity">
    <text evidence="1">Belongs to the shaker potassium channel beta subunit family.</text>
</comment>
<comment type="caution">
    <text evidence="5">The sequence shown here is derived from an EMBL/GenBank/DDBJ whole genome shotgun (WGS) entry which is preliminary data.</text>
</comment>
<dbReference type="InterPro" id="IPR023210">
    <property type="entry name" value="NADP_OxRdtase_dom"/>
</dbReference>
<evidence type="ECO:0000256" key="2">
    <source>
        <dbReference type="ARBA" id="ARBA00022857"/>
    </source>
</evidence>
<dbReference type="GO" id="GO:0016491">
    <property type="term" value="F:oxidoreductase activity"/>
    <property type="evidence" value="ECO:0007669"/>
    <property type="project" value="UniProtKB-KW"/>
</dbReference>
<dbReference type="PANTHER" id="PTHR43150">
    <property type="entry name" value="HYPERKINETIC, ISOFORM M"/>
    <property type="match status" value="1"/>
</dbReference>
<dbReference type="Proteomes" id="UP000277300">
    <property type="component" value="Unassembled WGS sequence"/>
</dbReference>
<protein>
    <recommendedName>
        <fullName evidence="4">NADP-dependent oxidoreductase domain-containing protein</fullName>
    </recommendedName>
</protein>
<keyword evidence="3" id="KW-0560">Oxidoreductase</keyword>
<dbReference type="InterPro" id="IPR005399">
    <property type="entry name" value="K_chnl_volt-dep_bsu_KCNAB-rel"/>
</dbReference>
<feature type="domain" description="NADP-dependent oxidoreductase" evidence="4">
    <location>
        <begin position="111"/>
        <end position="234"/>
    </location>
</feature>
<evidence type="ECO:0000256" key="1">
    <source>
        <dbReference type="ARBA" id="ARBA00006515"/>
    </source>
</evidence>
<gene>
    <name evidence="5" type="ORF">BBP00_00008237</name>
</gene>
<evidence type="ECO:0000259" key="4">
    <source>
        <dbReference type="Pfam" id="PF00248"/>
    </source>
</evidence>
<evidence type="ECO:0000313" key="5">
    <source>
        <dbReference type="EMBL" id="RLN55948.1"/>
    </source>
</evidence>
<name>A0A3F2RFW3_9STRA</name>
<proteinExistence type="inferred from homology"/>
<dbReference type="PRINTS" id="PR01577">
    <property type="entry name" value="KCNABCHANNEL"/>
</dbReference>
<feature type="domain" description="NADP-dependent oxidoreductase" evidence="4">
    <location>
        <begin position="1"/>
        <end position="76"/>
    </location>
</feature>